<dbReference type="GO" id="GO:0043527">
    <property type="term" value="C:tRNA methyltransferase complex"/>
    <property type="evidence" value="ECO:0007669"/>
    <property type="project" value="UniProtKB-ARBA"/>
</dbReference>
<dbReference type="PANTHER" id="PTHR14911">
    <property type="entry name" value="THUMP DOMAIN-CONTAINING"/>
    <property type="match status" value="1"/>
</dbReference>
<evidence type="ECO:0000256" key="1">
    <source>
        <dbReference type="ARBA" id="ARBA00004496"/>
    </source>
</evidence>
<dbReference type="PROSITE" id="PS01261">
    <property type="entry name" value="UPF0020"/>
    <property type="match status" value="1"/>
</dbReference>
<feature type="region of interest" description="Disordered" evidence="7">
    <location>
        <begin position="156"/>
        <end position="195"/>
    </location>
</feature>
<feature type="region of interest" description="Disordered" evidence="7">
    <location>
        <begin position="702"/>
        <end position="727"/>
    </location>
</feature>
<sequence>MASSLVDYDTCNGMSSHVDKHEEKLYTIEASVVTGFEETARGEAKELFNTEVKAARGKIKWAIPYNRIQDVLKMGSIDNFKVVMHSVPHFHFTDQHDSLSRLQKMVADVDWESGLRVWRLFNNFSHPIPPHPEVIPTPDDLVQVIIMGNLPAKKGKEEKKYKKGGNWKKKKDKKLTKEIQSERNRDNDKTSNTIRCNTKTTLSSYKHQSECDTSTNIQNDQALNETAVSDAEVKTFVETEVSRLEIRSSENRDIQNNDGKPLDKIESEATPACETELQNVEATPACETELQNVEASPACETELQNVEASPACETELQNVEATPFDKTELQNAEATPVDKTKLQNAEATLVDKTELQNAEATPVDKTELQNAEATPVDKTELQNFEDTTVDKTELQNVEATTAGKTELQNVEATTVDKTELQNVEATTVGKTELQNDEANTISKTELQNIEATLIDTTELHNLEVKSLIEKKSQILQVQGLCNIEVGNVVQPVIESDLQNVPSPGELYHVKSKFEVQNVDVKLFCESQVRSVEDKFLDEPKVQTKDIYPPKTQVINNDIKCPDEPKLCIPNVMNIVEAEVKKSDKKTMTVLHEPKTVIIKRREDWNKDTQIDIKVLLPNPDENMFPAKLTESDDRNVEPMDVDISLSNASIREEALNSAKDMPVMKPRGDNETSVNRALSEECLSSLSETEFASSVIKKLTSQPSEQLRTFEGSNSPQSTSTPPPTPTFFATSFADLPSSKDTILDSMQTGNKCAADVASSKDSTVLDSLPTKNKLDADSAYEARSDYDLDTLYDSSLLKSSPTKTGAVPVMSVEAASRDPTKPTFRVTCNRNGESHPFDSPSAAASFGSAVNKYHQWIVDLSNYDIEVVLDIDHDEVSVCLGLTKTSLHKRNMVAFGPTTLRATICYNMLRLCRIKTGDIICDPMCGSGSLPIEGAMSWVHCYHLGGDNHGRAIERTCQNVSALQDKIKLEQNRNGLKLDVVQWSIEHLPLRDQSVDVFISDLPFGHRLGNRASNRTLYPNLLTEMARTATTGARACLLTEDKANFIKAVNNLSKFWQRRLMLNINIGGLSGVVFVLTRTATAIRSHLTSWNEAAANINQETTLGSGDSGQLPPDNSTDIHVLESVSVKNTEFSPDCDKSVLRDENLFC</sequence>
<dbReference type="VEuPathDB" id="VectorBase:BGLB010440"/>
<dbReference type="Gene3D" id="3.40.50.150">
    <property type="entry name" value="Vaccinia Virus protein VP39"/>
    <property type="match status" value="1"/>
</dbReference>
<dbReference type="Proteomes" id="UP000076420">
    <property type="component" value="Unassembled WGS sequence"/>
</dbReference>
<dbReference type="AlphaFoldDB" id="A0A2C9JZ89"/>
<evidence type="ECO:0000256" key="7">
    <source>
        <dbReference type="SAM" id="MobiDB-lite"/>
    </source>
</evidence>
<name>A0A2C9JZ89_BIOGL</name>
<dbReference type="KEGG" id="bgt:106073862"/>
<reference evidence="9" key="1">
    <citation type="submission" date="2020-05" db="UniProtKB">
        <authorList>
            <consortium name="EnsemblMetazoa"/>
        </authorList>
    </citation>
    <scope>IDENTIFICATION</scope>
    <source>
        <strain evidence="9">BB02</strain>
    </source>
</reference>
<dbReference type="InterPro" id="IPR029063">
    <property type="entry name" value="SAM-dependent_MTases_sf"/>
</dbReference>
<keyword evidence="3" id="KW-0489">Methyltransferase</keyword>
<keyword evidence="5" id="KW-0819">tRNA processing</keyword>
<evidence type="ECO:0000256" key="3">
    <source>
        <dbReference type="ARBA" id="ARBA00022603"/>
    </source>
</evidence>
<dbReference type="GO" id="GO:0003723">
    <property type="term" value="F:RNA binding"/>
    <property type="evidence" value="ECO:0007669"/>
    <property type="project" value="UniProtKB-UniRule"/>
</dbReference>
<dbReference type="SUPFAM" id="SSF53335">
    <property type="entry name" value="S-adenosyl-L-methionine-dependent methyltransferases"/>
    <property type="match status" value="1"/>
</dbReference>
<dbReference type="PROSITE" id="PS51165">
    <property type="entry name" value="THUMP"/>
    <property type="match status" value="1"/>
</dbReference>
<dbReference type="STRING" id="6526.A0A2C9JZ89"/>
<protein>
    <recommendedName>
        <fullName evidence="8">THUMP domain-containing protein</fullName>
    </recommendedName>
</protein>
<accession>A0A2C9JZ89</accession>
<dbReference type="OrthoDB" id="47730at2759"/>
<evidence type="ECO:0000256" key="4">
    <source>
        <dbReference type="ARBA" id="ARBA00022679"/>
    </source>
</evidence>
<evidence type="ECO:0000259" key="8">
    <source>
        <dbReference type="PROSITE" id="PS51165"/>
    </source>
</evidence>
<dbReference type="VEuPathDB" id="VectorBase:BGLAX_044574"/>
<dbReference type="SUPFAM" id="SSF143437">
    <property type="entry name" value="THUMP domain-like"/>
    <property type="match status" value="1"/>
</dbReference>
<feature type="compositionally biased region" description="Basic residues" evidence="7">
    <location>
        <begin position="161"/>
        <end position="174"/>
    </location>
</feature>
<evidence type="ECO:0000313" key="9">
    <source>
        <dbReference type="EnsemblMetazoa" id="BGLB010440-PB"/>
    </source>
</evidence>
<feature type="compositionally biased region" description="Basic and acidic residues" evidence="7">
    <location>
        <begin position="175"/>
        <end position="189"/>
    </location>
</feature>
<dbReference type="InterPro" id="IPR004114">
    <property type="entry name" value="THUMP_dom"/>
</dbReference>
<dbReference type="Gene3D" id="3.30.2130.30">
    <property type="match status" value="1"/>
</dbReference>
<gene>
    <name evidence="9" type="primary">106073862</name>
</gene>
<dbReference type="GO" id="GO:0005737">
    <property type="term" value="C:cytoplasm"/>
    <property type="evidence" value="ECO:0007669"/>
    <property type="project" value="UniProtKB-SubCell"/>
</dbReference>
<organism evidence="9 10">
    <name type="scientific">Biomphalaria glabrata</name>
    <name type="common">Bloodfluke planorb</name>
    <name type="synonym">Freshwater snail</name>
    <dbReference type="NCBI Taxonomy" id="6526"/>
    <lineage>
        <taxon>Eukaryota</taxon>
        <taxon>Metazoa</taxon>
        <taxon>Spiralia</taxon>
        <taxon>Lophotrochozoa</taxon>
        <taxon>Mollusca</taxon>
        <taxon>Gastropoda</taxon>
        <taxon>Heterobranchia</taxon>
        <taxon>Euthyneura</taxon>
        <taxon>Panpulmonata</taxon>
        <taxon>Hygrophila</taxon>
        <taxon>Lymnaeoidea</taxon>
        <taxon>Planorbidae</taxon>
        <taxon>Biomphalaria</taxon>
    </lineage>
</organism>
<dbReference type="GO" id="GO:0030488">
    <property type="term" value="P:tRNA methylation"/>
    <property type="evidence" value="ECO:0007669"/>
    <property type="project" value="TreeGrafter"/>
</dbReference>
<proteinExistence type="predicted"/>
<dbReference type="EnsemblMetazoa" id="BGLB010440-RB">
    <property type="protein sequence ID" value="BGLB010440-PB"/>
    <property type="gene ID" value="BGLB010440"/>
</dbReference>
<evidence type="ECO:0000256" key="5">
    <source>
        <dbReference type="ARBA" id="ARBA00022694"/>
    </source>
</evidence>
<dbReference type="CDD" id="cd11715">
    <property type="entry name" value="THUMP_AdoMetMT"/>
    <property type="match status" value="1"/>
</dbReference>
<dbReference type="GO" id="GO:0016423">
    <property type="term" value="F:tRNA (guanine) methyltransferase activity"/>
    <property type="evidence" value="ECO:0007669"/>
    <property type="project" value="TreeGrafter"/>
</dbReference>
<comment type="subcellular location">
    <subcellularLocation>
        <location evidence="1">Cytoplasm</location>
    </subcellularLocation>
</comment>
<dbReference type="InterPro" id="IPR000241">
    <property type="entry name" value="RlmKL-like_Mtase"/>
</dbReference>
<dbReference type="InterPro" id="IPR053943">
    <property type="entry name" value="RlmKL-like_Mtase_CS"/>
</dbReference>
<dbReference type="SMART" id="SM00981">
    <property type="entry name" value="THUMP"/>
    <property type="match status" value="1"/>
</dbReference>
<dbReference type="Pfam" id="PF02926">
    <property type="entry name" value="THUMP"/>
    <property type="match status" value="1"/>
</dbReference>
<evidence type="ECO:0000313" key="10">
    <source>
        <dbReference type="Proteomes" id="UP000076420"/>
    </source>
</evidence>
<keyword evidence="2" id="KW-0963">Cytoplasm</keyword>
<evidence type="ECO:0000256" key="6">
    <source>
        <dbReference type="PROSITE-ProRule" id="PRU00529"/>
    </source>
</evidence>
<evidence type="ECO:0000256" key="2">
    <source>
        <dbReference type="ARBA" id="ARBA00022490"/>
    </source>
</evidence>
<dbReference type="PANTHER" id="PTHR14911:SF13">
    <property type="entry name" value="TRNA (GUANINE(6)-N2)-METHYLTRANSFERASE THUMP3"/>
    <property type="match status" value="1"/>
</dbReference>
<dbReference type="FunFam" id="3.40.50.150:FF:000073">
    <property type="entry name" value="THUMP domain containing 3"/>
    <property type="match status" value="1"/>
</dbReference>
<feature type="domain" description="THUMP" evidence="8">
    <location>
        <begin position="779"/>
        <end position="883"/>
    </location>
</feature>
<dbReference type="RefSeq" id="XP_013089971.2">
    <property type="nucleotide sequence ID" value="XM_013234517.2"/>
</dbReference>
<dbReference type="Pfam" id="PF01170">
    <property type="entry name" value="UPF0020"/>
    <property type="match status" value="1"/>
</dbReference>
<keyword evidence="6" id="KW-0694">RNA-binding</keyword>
<keyword evidence="4" id="KW-0808">Transferase</keyword>